<dbReference type="Proteomes" id="UP000199029">
    <property type="component" value="Unassembled WGS sequence"/>
</dbReference>
<protein>
    <submittedName>
        <fullName evidence="1">Uncharacterized protein</fullName>
    </submittedName>
</protein>
<dbReference type="STRING" id="1227077.SAMN04515668_2539"/>
<name>A0A1I5YYD4_HYMAR</name>
<keyword evidence="2" id="KW-1185">Reference proteome</keyword>
<organism evidence="1 2">
    <name type="scientific">Hymenobacter arizonensis</name>
    <name type="common">Siccationidurans arizonensis</name>
    <dbReference type="NCBI Taxonomy" id="1227077"/>
    <lineage>
        <taxon>Bacteria</taxon>
        <taxon>Pseudomonadati</taxon>
        <taxon>Bacteroidota</taxon>
        <taxon>Cytophagia</taxon>
        <taxon>Cytophagales</taxon>
        <taxon>Hymenobacteraceae</taxon>
        <taxon>Hymenobacter</taxon>
    </lineage>
</organism>
<dbReference type="RefSeq" id="WP_092673534.1">
    <property type="nucleotide sequence ID" value="NZ_FOXS01000003.1"/>
</dbReference>
<accession>A0A1I5YYD4</accession>
<gene>
    <name evidence="1" type="ORF">SAMN04515668_2539</name>
</gene>
<evidence type="ECO:0000313" key="2">
    <source>
        <dbReference type="Proteomes" id="UP000199029"/>
    </source>
</evidence>
<evidence type="ECO:0000313" key="1">
    <source>
        <dbReference type="EMBL" id="SFQ49222.1"/>
    </source>
</evidence>
<sequence>MYSTYPSGQAAVGADAAHVAALRAQLTALTFGNPLLSAAEQLRANHAIHECEDADRLARWLVNTRRELARRAEAREVCFSEPSPVCYATGAQKQLLLRLLQQPHIGRAERTRVLLGLNRLTRAGATVLRRQLSAPPGLAGVVDRRVAAGFSPGLSLTYADLVRG</sequence>
<reference evidence="2" key="1">
    <citation type="submission" date="2016-10" db="EMBL/GenBank/DDBJ databases">
        <authorList>
            <person name="Varghese N."/>
            <person name="Submissions S."/>
        </authorList>
    </citation>
    <scope>NUCLEOTIDE SEQUENCE [LARGE SCALE GENOMIC DNA]</scope>
    <source>
        <strain evidence="2">OR362-8,ATCC BAA-1266,JCM 13504</strain>
    </source>
</reference>
<dbReference type="AlphaFoldDB" id="A0A1I5YYD4"/>
<dbReference type="EMBL" id="FOXS01000003">
    <property type="protein sequence ID" value="SFQ49222.1"/>
    <property type="molecule type" value="Genomic_DNA"/>
</dbReference>
<proteinExistence type="predicted"/>